<proteinExistence type="inferred from homology"/>
<evidence type="ECO:0000313" key="3">
    <source>
        <dbReference type="Proteomes" id="UP000193380"/>
    </source>
</evidence>
<dbReference type="PANTHER" id="PTHR11051">
    <property type="entry name" value="GLYCOSYL HYDROLASE-RELATED"/>
    <property type="match status" value="1"/>
</dbReference>
<reference evidence="2" key="2">
    <citation type="submission" date="2014-03" db="EMBL/GenBank/DDBJ databases">
        <authorList>
            <person name="Genoscope - CEA"/>
        </authorList>
    </citation>
    <scope>NUCLEOTIDE SEQUENCE</scope>
</reference>
<dbReference type="SUPFAM" id="SSF48208">
    <property type="entry name" value="Six-hairpin glycosidases"/>
    <property type="match status" value="1"/>
</dbReference>
<gene>
    <name evidence="2" type="ORF">GSONMT00021623001</name>
</gene>
<dbReference type="GO" id="GO:0005829">
    <property type="term" value="C:cytosol"/>
    <property type="evidence" value="ECO:0007669"/>
    <property type="project" value="TreeGrafter"/>
</dbReference>
<dbReference type="GO" id="GO:0005975">
    <property type="term" value="P:carbohydrate metabolic process"/>
    <property type="evidence" value="ECO:0007669"/>
    <property type="project" value="InterPro"/>
</dbReference>
<accession>A0A061A6F9</accession>
<reference evidence="2" key="1">
    <citation type="journal article" date="2014" name="Nat. Commun.">
        <title>The rainbow trout genome provides novel insights into evolution after whole-genome duplication in vertebrates.</title>
        <authorList>
            <person name="Berthelot C."/>
            <person name="Brunet F."/>
            <person name="Chalopin D."/>
            <person name="Juanchich A."/>
            <person name="Bernard M."/>
            <person name="Noel B."/>
            <person name="Bento P."/>
            <person name="Da Silva C."/>
            <person name="Labadie K."/>
            <person name="Alberti A."/>
            <person name="Aury J.M."/>
            <person name="Louis A."/>
            <person name="Dehais P."/>
            <person name="Bardou P."/>
            <person name="Montfort J."/>
            <person name="Klopp C."/>
            <person name="Cabau C."/>
            <person name="Gaspin C."/>
            <person name="Thorgaard G.H."/>
            <person name="Boussaha M."/>
            <person name="Quillet E."/>
            <person name="Guyomard R."/>
            <person name="Galiana D."/>
            <person name="Bobe J."/>
            <person name="Volff J.N."/>
            <person name="Genet C."/>
            <person name="Wincker P."/>
            <person name="Jaillon O."/>
            <person name="Roest Crollius H."/>
            <person name="Guiguen Y."/>
        </authorList>
    </citation>
    <scope>NUCLEOTIDE SEQUENCE [LARGE SCALE GENOMIC DNA]</scope>
</reference>
<dbReference type="EMBL" id="FR977869">
    <property type="protein sequence ID" value="CDR18423.1"/>
    <property type="molecule type" value="Genomic_DNA"/>
</dbReference>
<dbReference type="AlphaFoldDB" id="A0A061A6F9"/>
<dbReference type="PaxDb" id="8022-A0A061A6F9"/>
<name>A0A061A6F9_ONCMY</name>
<protein>
    <submittedName>
        <fullName evidence="2">Uncharacterized protein</fullName>
    </submittedName>
</protein>
<evidence type="ECO:0000313" key="2">
    <source>
        <dbReference type="EMBL" id="CDR18423.1"/>
    </source>
</evidence>
<evidence type="ECO:0000256" key="1">
    <source>
        <dbReference type="ARBA" id="ARBA00006768"/>
    </source>
</evidence>
<sequence length="119" mass="13315">MGGFLQAVLFGYTGFRVQKDCLAFAPSIPDDITQLCIRGVSYLGNKMDWLVRGQEVYIILREGAKHTGNTKPCALQVVLKNSGTKIPLIPGKLYSIPFYFTLYQLTNAETEHSNTVWIL</sequence>
<organism evidence="2 3">
    <name type="scientific">Oncorhynchus mykiss</name>
    <name type="common">Rainbow trout</name>
    <name type="synonym">Salmo gairdneri</name>
    <dbReference type="NCBI Taxonomy" id="8022"/>
    <lineage>
        <taxon>Eukaryota</taxon>
        <taxon>Metazoa</taxon>
        <taxon>Chordata</taxon>
        <taxon>Craniata</taxon>
        <taxon>Vertebrata</taxon>
        <taxon>Euteleostomi</taxon>
        <taxon>Actinopterygii</taxon>
        <taxon>Neopterygii</taxon>
        <taxon>Teleostei</taxon>
        <taxon>Protacanthopterygii</taxon>
        <taxon>Salmoniformes</taxon>
        <taxon>Salmonidae</taxon>
        <taxon>Salmoninae</taxon>
        <taxon>Oncorhynchus</taxon>
    </lineage>
</organism>
<dbReference type="PANTHER" id="PTHR11051:SF8">
    <property type="entry name" value="PROTEIN-GLUCOSYLGALACTOSYLHYDROXYLYSINE GLUCOSIDASE"/>
    <property type="match status" value="1"/>
</dbReference>
<dbReference type="FunFam" id="2.60.420.10:FF:000003">
    <property type="entry name" value="Protein-glucosylgalactosylhydroxylysine glucosidase"/>
    <property type="match status" value="1"/>
</dbReference>
<dbReference type="STRING" id="8022.A0A061A6F9"/>
<dbReference type="Proteomes" id="UP000193380">
    <property type="component" value="Unassembled WGS sequence"/>
</dbReference>
<dbReference type="Gene3D" id="2.60.420.10">
    <property type="entry name" value="Maltose phosphorylase, domain 3"/>
    <property type="match status" value="1"/>
</dbReference>
<dbReference type="InterPro" id="IPR008928">
    <property type="entry name" value="6-hairpin_glycosidase_sf"/>
</dbReference>
<comment type="similarity">
    <text evidence="1">Belongs to the glycosyl hydrolase 65 family.</text>
</comment>
<dbReference type="GO" id="GO:0047402">
    <property type="term" value="F:protein-glucosylgalactosylhydroxylysine glucosidase activity"/>
    <property type="evidence" value="ECO:0007669"/>
    <property type="project" value="TreeGrafter"/>
</dbReference>